<evidence type="ECO:0000256" key="1">
    <source>
        <dbReference type="SAM" id="MobiDB-lite"/>
    </source>
</evidence>
<proteinExistence type="predicted"/>
<feature type="region of interest" description="Disordered" evidence="1">
    <location>
        <begin position="30"/>
        <end position="58"/>
    </location>
</feature>
<sequence length="92" mass="10178">MEPFSRFSLKVLILEILLTTTKYSATVAAQRAPPRHLQRTSTATSLPTHVHGVNPTRGKLMPRSGPVIWPKRWSCSSIFSGLSAFPPPPRRG</sequence>
<protein>
    <recommendedName>
        <fullName evidence="5">Secreted protein</fullName>
    </recommendedName>
</protein>
<gene>
    <name evidence="3" type="ORF">JTE90_016404</name>
</gene>
<reference evidence="3 4" key="1">
    <citation type="journal article" date="2022" name="Nat. Ecol. Evol.">
        <title>A masculinizing supergene underlies an exaggerated male reproductive morph in a spider.</title>
        <authorList>
            <person name="Hendrickx F."/>
            <person name="De Corte Z."/>
            <person name="Sonet G."/>
            <person name="Van Belleghem S.M."/>
            <person name="Kostlbacher S."/>
            <person name="Vangestel C."/>
        </authorList>
    </citation>
    <scope>NUCLEOTIDE SEQUENCE [LARGE SCALE GENOMIC DNA]</scope>
    <source>
        <strain evidence="3">W744_W776</strain>
    </source>
</reference>
<dbReference type="AlphaFoldDB" id="A0AAV6TE77"/>
<evidence type="ECO:0000256" key="2">
    <source>
        <dbReference type="SAM" id="SignalP"/>
    </source>
</evidence>
<feature type="chain" id="PRO_5043742304" description="Secreted protein" evidence="2">
    <location>
        <begin position="24"/>
        <end position="92"/>
    </location>
</feature>
<dbReference type="Proteomes" id="UP000827092">
    <property type="component" value="Unassembled WGS sequence"/>
</dbReference>
<name>A0AAV6TE77_9ARAC</name>
<comment type="caution">
    <text evidence="3">The sequence shown here is derived from an EMBL/GenBank/DDBJ whole genome shotgun (WGS) entry which is preliminary data.</text>
</comment>
<keyword evidence="2" id="KW-0732">Signal</keyword>
<evidence type="ECO:0008006" key="5">
    <source>
        <dbReference type="Google" id="ProtNLM"/>
    </source>
</evidence>
<evidence type="ECO:0000313" key="3">
    <source>
        <dbReference type="EMBL" id="KAG8156078.1"/>
    </source>
</evidence>
<dbReference type="EMBL" id="JAFNEN010006337">
    <property type="protein sequence ID" value="KAG8156078.1"/>
    <property type="molecule type" value="Genomic_DNA"/>
</dbReference>
<keyword evidence="4" id="KW-1185">Reference proteome</keyword>
<organism evidence="3 4">
    <name type="scientific">Oedothorax gibbosus</name>
    <dbReference type="NCBI Taxonomy" id="931172"/>
    <lineage>
        <taxon>Eukaryota</taxon>
        <taxon>Metazoa</taxon>
        <taxon>Ecdysozoa</taxon>
        <taxon>Arthropoda</taxon>
        <taxon>Chelicerata</taxon>
        <taxon>Arachnida</taxon>
        <taxon>Araneae</taxon>
        <taxon>Araneomorphae</taxon>
        <taxon>Entelegynae</taxon>
        <taxon>Araneoidea</taxon>
        <taxon>Linyphiidae</taxon>
        <taxon>Erigoninae</taxon>
        <taxon>Oedothorax</taxon>
    </lineage>
</organism>
<accession>A0AAV6TE77</accession>
<evidence type="ECO:0000313" key="4">
    <source>
        <dbReference type="Proteomes" id="UP000827092"/>
    </source>
</evidence>
<feature type="signal peptide" evidence="2">
    <location>
        <begin position="1"/>
        <end position="23"/>
    </location>
</feature>